<dbReference type="InterPro" id="IPR025857">
    <property type="entry name" value="MacB_PCD"/>
</dbReference>
<evidence type="ECO:0000256" key="7">
    <source>
        <dbReference type="SAM" id="Phobius"/>
    </source>
</evidence>
<evidence type="ECO:0000256" key="3">
    <source>
        <dbReference type="ARBA" id="ARBA00022692"/>
    </source>
</evidence>
<feature type="transmembrane region" description="Helical" evidence="7">
    <location>
        <begin position="348"/>
        <end position="370"/>
    </location>
</feature>
<evidence type="ECO:0000256" key="6">
    <source>
        <dbReference type="ARBA" id="ARBA00038076"/>
    </source>
</evidence>
<dbReference type="RefSeq" id="WP_354641528.1">
    <property type="nucleotide sequence ID" value="NZ_CP159872.1"/>
</dbReference>
<comment type="similarity">
    <text evidence="6">Belongs to the ABC-4 integral membrane protein family.</text>
</comment>
<evidence type="ECO:0000256" key="1">
    <source>
        <dbReference type="ARBA" id="ARBA00004651"/>
    </source>
</evidence>
<keyword evidence="2" id="KW-1003">Cell membrane</keyword>
<dbReference type="KEGG" id="kcm:ABWK59_17535"/>
<evidence type="ECO:0000259" key="9">
    <source>
        <dbReference type="Pfam" id="PF12704"/>
    </source>
</evidence>
<keyword evidence="5 7" id="KW-0472">Membrane</keyword>
<evidence type="ECO:0000256" key="2">
    <source>
        <dbReference type="ARBA" id="ARBA00022475"/>
    </source>
</evidence>
<dbReference type="PANTHER" id="PTHR30572:SF4">
    <property type="entry name" value="ABC TRANSPORTER PERMEASE YTRF"/>
    <property type="match status" value="1"/>
</dbReference>
<reference evidence="10" key="1">
    <citation type="submission" date="2024-06" db="EMBL/GenBank/DDBJ databases">
        <title>The genome sequences of Kitasatospora sp. strain HUAS MG31.</title>
        <authorList>
            <person name="Mo P."/>
        </authorList>
    </citation>
    <scope>NUCLEOTIDE SEQUENCE</scope>
    <source>
        <strain evidence="10">HUAS MG31</strain>
    </source>
</reference>
<dbReference type="InterPro" id="IPR050250">
    <property type="entry name" value="Macrolide_Exporter_MacB"/>
</dbReference>
<accession>A0AAU8JXM8</accession>
<evidence type="ECO:0000256" key="4">
    <source>
        <dbReference type="ARBA" id="ARBA00022989"/>
    </source>
</evidence>
<keyword evidence="3 7" id="KW-0812">Transmembrane</keyword>
<protein>
    <submittedName>
        <fullName evidence="10">ABC transporter permease</fullName>
    </submittedName>
</protein>
<feature type="transmembrane region" description="Helical" evidence="7">
    <location>
        <begin position="382"/>
        <end position="403"/>
    </location>
</feature>
<dbReference type="Pfam" id="PF12704">
    <property type="entry name" value="MacB_PCD"/>
    <property type="match status" value="1"/>
</dbReference>
<feature type="transmembrane region" description="Helical" evidence="7">
    <location>
        <begin position="294"/>
        <end position="319"/>
    </location>
</feature>
<evidence type="ECO:0000313" key="10">
    <source>
        <dbReference type="EMBL" id="XCM80592.1"/>
    </source>
</evidence>
<feature type="domain" description="MacB-like periplasmic core" evidence="9">
    <location>
        <begin position="33"/>
        <end position="268"/>
    </location>
</feature>
<dbReference type="AlphaFoldDB" id="A0AAU8JXM8"/>
<evidence type="ECO:0000256" key="5">
    <source>
        <dbReference type="ARBA" id="ARBA00023136"/>
    </source>
</evidence>
<feature type="transmembrane region" description="Helical" evidence="7">
    <location>
        <begin position="34"/>
        <end position="55"/>
    </location>
</feature>
<dbReference type="GO" id="GO:0022857">
    <property type="term" value="F:transmembrane transporter activity"/>
    <property type="evidence" value="ECO:0007669"/>
    <property type="project" value="TreeGrafter"/>
</dbReference>
<dbReference type="GO" id="GO:0005886">
    <property type="term" value="C:plasma membrane"/>
    <property type="evidence" value="ECO:0007669"/>
    <property type="project" value="UniProtKB-SubCell"/>
</dbReference>
<gene>
    <name evidence="10" type="ORF">ABWK59_17535</name>
</gene>
<dbReference type="EMBL" id="CP159872">
    <property type="protein sequence ID" value="XCM80592.1"/>
    <property type="molecule type" value="Genomic_DNA"/>
</dbReference>
<dbReference type="InterPro" id="IPR003838">
    <property type="entry name" value="ABC3_permease_C"/>
</dbReference>
<name>A0AAU8JXM8_9ACTN</name>
<dbReference type="PANTHER" id="PTHR30572">
    <property type="entry name" value="MEMBRANE COMPONENT OF TRANSPORTER-RELATED"/>
    <property type="match status" value="1"/>
</dbReference>
<keyword evidence="4 7" id="KW-1133">Transmembrane helix</keyword>
<organism evidence="10">
    <name type="scientific">Kitasatospora camelliae</name>
    <dbReference type="NCBI Taxonomy" id="3156397"/>
    <lineage>
        <taxon>Bacteria</taxon>
        <taxon>Bacillati</taxon>
        <taxon>Actinomycetota</taxon>
        <taxon>Actinomycetes</taxon>
        <taxon>Kitasatosporales</taxon>
        <taxon>Streptomycetaceae</taxon>
        <taxon>Kitasatospora</taxon>
    </lineage>
</organism>
<evidence type="ECO:0000259" key="8">
    <source>
        <dbReference type="Pfam" id="PF02687"/>
    </source>
</evidence>
<proteinExistence type="inferred from homology"/>
<dbReference type="Pfam" id="PF02687">
    <property type="entry name" value="FtsX"/>
    <property type="match status" value="1"/>
</dbReference>
<comment type="subcellular location">
    <subcellularLocation>
        <location evidence="1">Cell membrane</location>
        <topology evidence="1">Multi-pass membrane protein</topology>
    </subcellularLocation>
</comment>
<sequence>MARGVLADPPSRLGPRDLLGEALAGVLQRPARSALTMLGTVLGVGAFVAVLGLTATASGQIGDRFNPTRATTVTVVDDPPGDGLPPGAAPPVGFPEDADTRVARIDGVTAAGVWWRIPSEGLRIAATPTGDGTAGQGLSVYAATPGAVAAMRPTLAAGVSLDAYPQQARLPVVLLSQAAAARLGVSRLDAQPAVFVDGLPYTVIGIYRDVERLPDTLLGVVIPTSTALDRFGNPGPGEERAAHLLVATRIGAARTVAAQLAPALRPDAVNRLTVTEPPDPHALQDRVASDLTGLFLALAAICLAVGAVGIANTTLVAVLERTEEIGLRRALGARTRHIAAQFLTESTALGTLGGLIGTALGTLVVVTVAAARDWTAVLPPLATLPAPLIGSVVGLLAGLYPAVRAARTDPLRALRSG</sequence>
<feature type="domain" description="ABC3 transporter permease C-terminal" evidence="8">
    <location>
        <begin position="297"/>
        <end position="410"/>
    </location>
</feature>